<feature type="transmembrane region" description="Helical" evidence="5">
    <location>
        <begin position="158"/>
        <end position="179"/>
    </location>
</feature>
<evidence type="ECO:0000256" key="2">
    <source>
        <dbReference type="ARBA" id="ARBA00022692"/>
    </source>
</evidence>
<evidence type="ECO:0000256" key="5">
    <source>
        <dbReference type="SAM" id="Phobius"/>
    </source>
</evidence>
<accession>A0A2W6A3W5</accession>
<dbReference type="PANTHER" id="PTHR23514:SF13">
    <property type="entry name" value="INNER MEMBRANE PROTEIN YBJJ"/>
    <property type="match status" value="1"/>
</dbReference>
<accession>A0A934K3N6</accession>
<organism evidence="7 8">
    <name type="scientific">Candidatus Aeolococcus gillhamiae</name>
    <dbReference type="NCBI Taxonomy" id="3127015"/>
    <lineage>
        <taxon>Bacteria</taxon>
        <taxon>Bacillati</taxon>
        <taxon>Candidatus Dormiibacterota</taxon>
        <taxon>Candidatus Dormibacteria</taxon>
        <taxon>Candidatus Aeolococcales</taxon>
        <taxon>Candidatus Aeolococcaceae</taxon>
        <taxon>Candidatus Aeolococcus</taxon>
    </lineage>
</organism>
<feature type="transmembrane region" description="Helical" evidence="5">
    <location>
        <begin position="264"/>
        <end position="283"/>
    </location>
</feature>
<evidence type="ECO:0000256" key="3">
    <source>
        <dbReference type="ARBA" id="ARBA00022989"/>
    </source>
</evidence>
<reference evidence="7 8" key="1">
    <citation type="journal article" date="2017" name="Nature">
        <title>Atmospheric trace gases support primary production in Antarctic desert surface soil.</title>
        <authorList>
            <person name="Ji M."/>
            <person name="Greening C."/>
            <person name="Vanwonterghem I."/>
            <person name="Carere C.R."/>
            <person name="Bay S.K."/>
            <person name="Steen J.A."/>
            <person name="Montgomery K."/>
            <person name="Lines T."/>
            <person name="Beardall J."/>
            <person name="van Dorst J."/>
            <person name="Snape I."/>
            <person name="Stott M.B."/>
            <person name="Hugenholtz P."/>
            <person name="Ferrari B.C."/>
        </authorList>
    </citation>
    <scope>NUCLEOTIDE SEQUENCE [LARGE SCALE GENOMIC DNA]</scope>
    <source>
        <strain evidence="7">RRmetagenome_bin12</strain>
    </source>
</reference>
<comment type="caution">
    <text evidence="7">The sequence shown here is derived from an EMBL/GenBank/DDBJ whole genome shotgun (WGS) entry which is preliminary data.</text>
</comment>
<dbReference type="RefSeq" id="WP_337312981.1">
    <property type="nucleotide sequence ID" value="NZ_JAEKNS010000129.1"/>
</dbReference>
<dbReference type="Pfam" id="PF07690">
    <property type="entry name" value="MFS_1"/>
    <property type="match status" value="1"/>
</dbReference>
<reference evidence="6 9" key="3">
    <citation type="submission" date="2020-10" db="EMBL/GenBank/DDBJ databases">
        <title>Ca. Dormibacterota MAGs.</title>
        <authorList>
            <person name="Montgomery K."/>
        </authorList>
    </citation>
    <scope>NUCLEOTIDE SEQUENCE [LARGE SCALE GENOMIC DNA]</scope>
    <source>
        <strain evidence="6">SC8812_S17_18</strain>
    </source>
</reference>
<sequence>MRSTRIVITLFFFADGLLLGSWASRIPAVQARAGLTNTSLGLALFASSLGALLAMPIAGRLCERIGSNRVSVAALVLAGGGLVAASSASGFVGVALGLLAFGGGFGSINVAANTQGIALEGLYGRTILSTFHAAFSIGAMAGAAGGALAARMNISPAAHIGVLALVVAGWAVLLGPTLLPTERAVATPPRALLRPPRALLVLGAAAFCTLLAEGSAADWSATYLTQSLAAAAAIAGFGYATFSLAMASSRILGDRLARRLGPVTLARAGAALAACGLSVALVAGWTPLALAGFGAMGAGLGVVVPVLFRAAGSAPGISTSVGVAAVSSVGWLGFLAGPPAIGLLAGVVGLRAALGIVVLAIVSLVFLVSAAAPRPAQTLSGQQQEPTVREKVWA</sequence>
<evidence type="ECO:0000256" key="4">
    <source>
        <dbReference type="ARBA" id="ARBA00023136"/>
    </source>
</evidence>
<evidence type="ECO:0000313" key="9">
    <source>
        <dbReference type="Proteomes" id="UP000606991"/>
    </source>
</evidence>
<comment type="subcellular location">
    <subcellularLocation>
        <location evidence="1">Membrane</location>
        <topology evidence="1">Multi-pass membrane protein</topology>
    </subcellularLocation>
</comment>
<keyword evidence="2 5" id="KW-0812">Transmembrane</keyword>
<keyword evidence="3 5" id="KW-1133">Transmembrane helix</keyword>
<dbReference type="EMBL" id="QHBU01000174">
    <property type="protein sequence ID" value="PZR80068.1"/>
    <property type="molecule type" value="Genomic_DNA"/>
</dbReference>
<evidence type="ECO:0000313" key="8">
    <source>
        <dbReference type="Proteomes" id="UP000248724"/>
    </source>
</evidence>
<dbReference type="GO" id="GO:0022857">
    <property type="term" value="F:transmembrane transporter activity"/>
    <property type="evidence" value="ECO:0007669"/>
    <property type="project" value="InterPro"/>
</dbReference>
<dbReference type="AlphaFoldDB" id="A0A2W6A3W5"/>
<dbReference type="Proteomes" id="UP000248724">
    <property type="component" value="Unassembled WGS sequence"/>
</dbReference>
<feature type="transmembrane region" description="Helical" evidence="5">
    <location>
        <begin position="229"/>
        <end position="252"/>
    </location>
</feature>
<feature type="transmembrane region" description="Helical" evidence="5">
    <location>
        <begin position="70"/>
        <end position="88"/>
    </location>
</feature>
<evidence type="ECO:0000313" key="7">
    <source>
        <dbReference type="EMBL" id="PZR80068.1"/>
    </source>
</evidence>
<dbReference type="GO" id="GO:0016020">
    <property type="term" value="C:membrane"/>
    <property type="evidence" value="ECO:0007669"/>
    <property type="project" value="UniProtKB-SubCell"/>
</dbReference>
<feature type="transmembrane region" description="Helical" evidence="5">
    <location>
        <begin position="39"/>
        <end position="58"/>
    </location>
</feature>
<proteinExistence type="predicted"/>
<name>A0A2W6A3W5_9BACT</name>
<feature type="transmembrane region" description="Helical" evidence="5">
    <location>
        <begin position="289"/>
        <end position="308"/>
    </location>
</feature>
<protein>
    <submittedName>
        <fullName evidence="7">MFS transporter</fullName>
    </submittedName>
</protein>
<evidence type="ECO:0000256" key="1">
    <source>
        <dbReference type="ARBA" id="ARBA00004141"/>
    </source>
</evidence>
<dbReference type="PANTHER" id="PTHR23514">
    <property type="entry name" value="BYPASS OF STOP CODON PROTEIN 6"/>
    <property type="match status" value="1"/>
</dbReference>
<dbReference type="InterPro" id="IPR011701">
    <property type="entry name" value="MFS"/>
</dbReference>
<dbReference type="CDD" id="cd17393">
    <property type="entry name" value="MFS_MosC_like"/>
    <property type="match status" value="1"/>
</dbReference>
<dbReference type="SUPFAM" id="SSF103473">
    <property type="entry name" value="MFS general substrate transporter"/>
    <property type="match status" value="1"/>
</dbReference>
<feature type="transmembrane region" description="Helical" evidence="5">
    <location>
        <begin position="320"/>
        <end position="346"/>
    </location>
</feature>
<evidence type="ECO:0000313" key="6">
    <source>
        <dbReference type="EMBL" id="MBJ7595666.1"/>
    </source>
</evidence>
<dbReference type="EMBL" id="JAEKNS010000129">
    <property type="protein sequence ID" value="MBJ7595666.1"/>
    <property type="molecule type" value="Genomic_DNA"/>
</dbReference>
<dbReference type="Gene3D" id="1.20.1250.20">
    <property type="entry name" value="MFS general substrate transporter like domains"/>
    <property type="match status" value="2"/>
</dbReference>
<reference evidence="7" key="2">
    <citation type="submission" date="2018-05" db="EMBL/GenBank/DDBJ databases">
        <authorList>
            <person name="Ferrari B."/>
        </authorList>
    </citation>
    <scope>NUCLEOTIDE SEQUENCE</scope>
    <source>
        <strain evidence="7">RRmetagenome_bin12</strain>
    </source>
</reference>
<feature type="transmembrane region" description="Helical" evidence="5">
    <location>
        <begin position="352"/>
        <end position="372"/>
    </location>
</feature>
<gene>
    <name evidence="7" type="ORF">DLM65_09130</name>
    <name evidence="6" type="ORF">JF886_12550</name>
</gene>
<dbReference type="InterPro" id="IPR051788">
    <property type="entry name" value="MFS_Transporter"/>
</dbReference>
<dbReference type="Proteomes" id="UP000606991">
    <property type="component" value="Unassembled WGS sequence"/>
</dbReference>
<feature type="transmembrane region" description="Helical" evidence="5">
    <location>
        <begin position="133"/>
        <end position="152"/>
    </location>
</feature>
<dbReference type="InterPro" id="IPR036259">
    <property type="entry name" value="MFS_trans_sf"/>
</dbReference>
<keyword evidence="4 5" id="KW-0472">Membrane</keyword>